<dbReference type="EMBL" id="CP032229">
    <property type="protein sequence ID" value="QBJ89013.1"/>
    <property type="molecule type" value="Genomic_DNA"/>
</dbReference>
<sequence length="174" mass="18131">MRIRTVHTVPVLAASAALLLAAAPGQAAPRHQAAPARCAAKALDIQAKAVKGKTTVVRFSVTNTGSRACLVDRVPTITFGELDGAALPTPEGGRGTYRLDAGKTAYGAVRTIGNPSDPEARRSPSLGVSASASQYGRDFTAARLGTGRDVRVWEPVTTWWQPTRAKADKAIGLG</sequence>
<name>A0A4P6TR25_STRSO</name>
<reference evidence="3 4" key="1">
    <citation type="submission" date="2018-08" db="EMBL/GenBank/DDBJ databases">
        <title>The complete genome sequence of Streptomyces seoulensis, a pioneer strain for nickel superoxide dismutase discovery.</title>
        <authorList>
            <person name="Shin J."/>
            <person name="Lee J.-S."/>
            <person name="Lee E.-J."/>
            <person name="Youn H.-D."/>
        </authorList>
    </citation>
    <scope>NUCLEOTIDE SEQUENCE [LARGE SCALE GENOMIC DNA]</scope>
    <source>
        <strain evidence="3 4">KCTC 9819</strain>
    </source>
</reference>
<dbReference type="AlphaFoldDB" id="A0A4P6TR25"/>
<protein>
    <submittedName>
        <fullName evidence="3">DUF4232 domain-containing protein</fullName>
    </submittedName>
</protein>
<dbReference type="InterPro" id="IPR025326">
    <property type="entry name" value="DUF4232"/>
</dbReference>
<dbReference type="GeneID" id="300097483"/>
<dbReference type="KEGG" id="sseo:D0Z67_00845"/>
<accession>A0A4P6TR25</accession>
<organism evidence="3 4">
    <name type="scientific">Streptomyces seoulensis</name>
    <dbReference type="NCBI Taxonomy" id="73044"/>
    <lineage>
        <taxon>Bacteria</taxon>
        <taxon>Bacillati</taxon>
        <taxon>Actinomycetota</taxon>
        <taxon>Actinomycetes</taxon>
        <taxon>Kitasatosporales</taxon>
        <taxon>Streptomycetaceae</taxon>
        <taxon>Streptomyces</taxon>
    </lineage>
</organism>
<feature type="domain" description="DUF4232" evidence="2">
    <location>
        <begin position="38"/>
        <end position="160"/>
    </location>
</feature>
<evidence type="ECO:0000313" key="4">
    <source>
        <dbReference type="Proteomes" id="UP000292547"/>
    </source>
</evidence>
<dbReference type="Pfam" id="PF14016">
    <property type="entry name" value="DUF4232"/>
    <property type="match status" value="1"/>
</dbReference>
<proteinExistence type="predicted"/>
<keyword evidence="1" id="KW-0732">Signal</keyword>
<dbReference type="STRING" id="73044.GCA_000725795_02322"/>
<dbReference type="OrthoDB" id="4211455at2"/>
<keyword evidence="4" id="KW-1185">Reference proteome</keyword>
<dbReference type="RefSeq" id="WP_031180617.1">
    <property type="nucleotide sequence ID" value="NZ_CP032229.1"/>
</dbReference>
<dbReference type="Proteomes" id="UP000292547">
    <property type="component" value="Chromosome"/>
</dbReference>
<feature type="chain" id="PRO_5020380257" evidence="1">
    <location>
        <begin position="28"/>
        <end position="174"/>
    </location>
</feature>
<evidence type="ECO:0000259" key="2">
    <source>
        <dbReference type="Pfam" id="PF14016"/>
    </source>
</evidence>
<gene>
    <name evidence="3" type="ORF">D0Z67_00845</name>
</gene>
<evidence type="ECO:0000256" key="1">
    <source>
        <dbReference type="SAM" id="SignalP"/>
    </source>
</evidence>
<evidence type="ECO:0000313" key="3">
    <source>
        <dbReference type="EMBL" id="QBJ89013.1"/>
    </source>
</evidence>
<feature type="signal peptide" evidence="1">
    <location>
        <begin position="1"/>
        <end position="27"/>
    </location>
</feature>